<dbReference type="EMBL" id="JANTZM010000008">
    <property type="protein sequence ID" value="MCS4157961.1"/>
    <property type="molecule type" value="Genomic_DNA"/>
</dbReference>
<feature type="compositionally biased region" description="Basic and acidic residues" evidence="1">
    <location>
        <begin position="114"/>
        <end position="127"/>
    </location>
</feature>
<comment type="caution">
    <text evidence="2">The sequence shown here is derived from an EMBL/GenBank/DDBJ whole genome shotgun (WGS) entry which is preliminary data.</text>
</comment>
<feature type="compositionally biased region" description="Acidic residues" evidence="1">
    <location>
        <begin position="88"/>
        <end position="107"/>
    </location>
</feature>
<sequence length="127" mass="13686">MTAAESQSWTTAAGNAGRCSSVSLDTVWSKTHYDCSTIVMLLRGFAKGMPTKWLTDETNLASPSVLDRRHRIQAAVQKGERVGLPGEAPEDGASEDGLPDPEVEADEMYQNAGEKGDPHCDPDDPPR</sequence>
<reference evidence="2" key="1">
    <citation type="submission" date="2022-08" db="EMBL/GenBank/DDBJ databases">
        <title>Genomic Encyclopedia of Type Strains, Phase V (KMG-V): Genome sequencing to study the core and pangenomes of soil and plant-associated prokaryotes.</title>
        <authorList>
            <person name="Whitman W."/>
        </authorList>
    </citation>
    <scope>NUCLEOTIDE SEQUENCE</scope>
    <source>
        <strain evidence="2">SP3002</strain>
    </source>
</reference>
<accession>A0AAW5P7C3</accession>
<evidence type="ECO:0000313" key="3">
    <source>
        <dbReference type="Proteomes" id="UP001155110"/>
    </source>
</evidence>
<name>A0AAW5P7C3_9BACT</name>
<evidence type="ECO:0000256" key="1">
    <source>
        <dbReference type="SAM" id="MobiDB-lite"/>
    </source>
</evidence>
<organism evidence="2 3">
    <name type="scientific">Salinibacter ruber</name>
    <dbReference type="NCBI Taxonomy" id="146919"/>
    <lineage>
        <taxon>Bacteria</taxon>
        <taxon>Pseudomonadati</taxon>
        <taxon>Rhodothermota</taxon>
        <taxon>Rhodothermia</taxon>
        <taxon>Rhodothermales</taxon>
        <taxon>Salinibacteraceae</taxon>
        <taxon>Salinibacter</taxon>
    </lineage>
</organism>
<proteinExistence type="predicted"/>
<dbReference type="RefSeq" id="WP_259258407.1">
    <property type="nucleotide sequence ID" value="NZ_JANTZM010000008.1"/>
</dbReference>
<protein>
    <submittedName>
        <fullName evidence="2">Uncharacterized protein</fullName>
    </submittedName>
</protein>
<dbReference type="AlphaFoldDB" id="A0AAW5P7C3"/>
<evidence type="ECO:0000313" key="2">
    <source>
        <dbReference type="EMBL" id="MCS4157961.1"/>
    </source>
</evidence>
<gene>
    <name evidence="2" type="ORF">GGP99_001928</name>
</gene>
<feature type="region of interest" description="Disordered" evidence="1">
    <location>
        <begin position="76"/>
        <end position="127"/>
    </location>
</feature>
<dbReference type="Proteomes" id="UP001155110">
    <property type="component" value="Unassembled WGS sequence"/>
</dbReference>